<evidence type="ECO:0000259" key="1">
    <source>
        <dbReference type="PROSITE" id="PS50195"/>
    </source>
</evidence>
<dbReference type="SMART" id="SM00312">
    <property type="entry name" value="PX"/>
    <property type="match status" value="1"/>
</dbReference>
<dbReference type="InterPro" id="IPR001683">
    <property type="entry name" value="PX_dom"/>
</dbReference>
<dbReference type="GO" id="GO:0005768">
    <property type="term" value="C:endosome"/>
    <property type="evidence" value="ECO:0007669"/>
    <property type="project" value="TreeGrafter"/>
</dbReference>
<dbReference type="AlphaFoldDB" id="A0AAU9JEM4"/>
<name>A0AAU9JEM4_9CILI</name>
<dbReference type="SUPFAM" id="SSF64268">
    <property type="entry name" value="PX domain"/>
    <property type="match status" value="1"/>
</dbReference>
<evidence type="ECO:0000313" key="3">
    <source>
        <dbReference type="Proteomes" id="UP001162131"/>
    </source>
</evidence>
<sequence>MERSDINPLEEIKVVEYIKEDVIENNEQEIQPTYPSMGKIEVKYPRVSSNIGNYEEEKSDSRIKISIVEHTIKSELLLKGVYFIVKGQDSSGTFESSRKFKDFRLLREHLSNSWPGCYIPPVPHKKNLGTTQPEFIEHRKKLLNWFLAKISSMSYLYESPEFQEFIRGNSEYRKVEWKKSSYDEISQKCQKIFKEFSSGEYNENHEAIIEEANNYFKSGKNILERFEQICKANTDYFYYFGASFSQLFSGFVEVGGFYTEAYGSHPLHIHVKEKPANPFTMLLDWVRWEIIDLEAIMEAISRVKDLEKTKIKSQGKLQSELVQYQKLQAGRKSISQILSIKSKEQNLKNLQGSTINLEAEIDALSVLQKICTSRFVSVDLPAFKKQKSKKYELILRSFTKSSVSEFQQIILQTKEIEDNLNS</sequence>
<gene>
    <name evidence="2" type="ORF">BSTOLATCC_MIC34241</name>
</gene>
<feature type="domain" description="PX" evidence="1">
    <location>
        <begin position="61"/>
        <end position="173"/>
    </location>
</feature>
<dbReference type="Proteomes" id="UP001162131">
    <property type="component" value="Unassembled WGS sequence"/>
</dbReference>
<dbReference type="GO" id="GO:0035091">
    <property type="term" value="F:phosphatidylinositol binding"/>
    <property type="evidence" value="ECO:0007669"/>
    <property type="project" value="InterPro"/>
</dbReference>
<evidence type="ECO:0000313" key="2">
    <source>
        <dbReference type="EMBL" id="CAG9323592.1"/>
    </source>
</evidence>
<proteinExistence type="predicted"/>
<dbReference type="CDD" id="cd06093">
    <property type="entry name" value="PX_domain"/>
    <property type="match status" value="1"/>
</dbReference>
<dbReference type="PANTHER" id="PTHR10555">
    <property type="entry name" value="SORTING NEXIN"/>
    <property type="match status" value="1"/>
</dbReference>
<dbReference type="PANTHER" id="PTHR10555:SF170">
    <property type="entry name" value="FI18122P1"/>
    <property type="match status" value="1"/>
</dbReference>
<dbReference type="Pfam" id="PF00787">
    <property type="entry name" value="PX"/>
    <property type="match status" value="1"/>
</dbReference>
<comment type="caution">
    <text evidence="2">The sequence shown here is derived from an EMBL/GenBank/DDBJ whole genome shotgun (WGS) entry which is preliminary data.</text>
</comment>
<reference evidence="2" key="1">
    <citation type="submission" date="2021-09" db="EMBL/GenBank/DDBJ databases">
        <authorList>
            <consortium name="AG Swart"/>
            <person name="Singh M."/>
            <person name="Singh A."/>
            <person name="Seah K."/>
            <person name="Emmerich C."/>
        </authorList>
    </citation>
    <scope>NUCLEOTIDE SEQUENCE</scope>
    <source>
        <strain evidence="2">ATCC30299</strain>
    </source>
</reference>
<dbReference type="Gene3D" id="3.30.1520.10">
    <property type="entry name" value="Phox-like domain"/>
    <property type="match status" value="1"/>
</dbReference>
<accession>A0AAU9JEM4</accession>
<protein>
    <recommendedName>
        <fullName evidence="1">PX domain-containing protein</fullName>
    </recommendedName>
</protein>
<dbReference type="EMBL" id="CAJZBQ010000034">
    <property type="protein sequence ID" value="CAG9323592.1"/>
    <property type="molecule type" value="Genomic_DNA"/>
</dbReference>
<organism evidence="2 3">
    <name type="scientific">Blepharisma stoltei</name>
    <dbReference type="NCBI Taxonomy" id="1481888"/>
    <lineage>
        <taxon>Eukaryota</taxon>
        <taxon>Sar</taxon>
        <taxon>Alveolata</taxon>
        <taxon>Ciliophora</taxon>
        <taxon>Postciliodesmatophora</taxon>
        <taxon>Heterotrichea</taxon>
        <taxon>Heterotrichida</taxon>
        <taxon>Blepharismidae</taxon>
        <taxon>Blepharisma</taxon>
    </lineage>
</organism>
<keyword evidence="3" id="KW-1185">Reference proteome</keyword>
<dbReference type="InterPro" id="IPR036871">
    <property type="entry name" value="PX_dom_sf"/>
</dbReference>
<dbReference type="PROSITE" id="PS50195">
    <property type="entry name" value="PX"/>
    <property type="match status" value="1"/>
</dbReference>